<dbReference type="EMBL" id="JAROCC010000001">
    <property type="protein sequence ID" value="MDN4605926.1"/>
    <property type="molecule type" value="Genomic_DNA"/>
</dbReference>
<dbReference type="CDD" id="cd03794">
    <property type="entry name" value="GT4_WbuB-like"/>
    <property type="match status" value="1"/>
</dbReference>
<dbReference type="Gene3D" id="3.40.50.2000">
    <property type="entry name" value="Glycogen Phosphorylase B"/>
    <property type="match status" value="2"/>
</dbReference>
<keyword evidence="3" id="KW-1185">Reference proteome</keyword>
<evidence type="ECO:0000313" key="3">
    <source>
        <dbReference type="Proteomes" id="UP001175097"/>
    </source>
</evidence>
<dbReference type="Proteomes" id="UP001175097">
    <property type="component" value="Unassembled WGS sequence"/>
</dbReference>
<dbReference type="Pfam" id="PF00534">
    <property type="entry name" value="Glycos_transf_1"/>
    <property type="match status" value="1"/>
</dbReference>
<dbReference type="RefSeq" id="WP_301241440.1">
    <property type="nucleotide sequence ID" value="NZ_JAROCC010000001.1"/>
</dbReference>
<organism evidence="2 3">
    <name type="scientific">Sporosarcina highlanderae</name>
    <dbReference type="NCBI Taxonomy" id="3035916"/>
    <lineage>
        <taxon>Bacteria</taxon>
        <taxon>Bacillati</taxon>
        <taxon>Bacillota</taxon>
        <taxon>Bacilli</taxon>
        <taxon>Bacillales</taxon>
        <taxon>Caryophanaceae</taxon>
        <taxon>Sporosarcina</taxon>
    </lineage>
</organism>
<reference evidence="2" key="1">
    <citation type="submission" date="2023-03" db="EMBL/GenBank/DDBJ databases">
        <title>MT1 and MT2 Draft Genomes of Novel Species.</title>
        <authorList>
            <person name="Venkateswaran K."/>
        </authorList>
    </citation>
    <scope>NUCLEOTIDE SEQUENCE</scope>
    <source>
        <strain evidence="2">F6_3S_P_2</strain>
    </source>
</reference>
<dbReference type="PANTHER" id="PTHR45947">
    <property type="entry name" value="SULFOQUINOVOSYL TRANSFERASE SQD2"/>
    <property type="match status" value="1"/>
</dbReference>
<protein>
    <submittedName>
        <fullName evidence="2">Glycosyltransferase family 4 protein</fullName>
    </submittedName>
</protein>
<feature type="domain" description="Glycosyl transferase family 1" evidence="1">
    <location>
        <begin position="216"/>
        <end position="379"/>
    </location>
</feature>
<evidence type="ECO:0000313" key="2">
    <source>
        <dbReference type="EMBL" id="MDN4605926.1"/>
    </source>
</evidence>
<dbReference type="InterPro" id="IPR050194">
    <property type="entry name" value="Glycosyltransferase_grp1"/>
</dbReference>
<proteinExistence type="predicted"/>
<evidence type="ECO:0000259" key="1">
    <source>
        <dbReference type="Pfam" id="PF00534"/>
    </source>
</evidence>
<accession>A0ABT8JMX8</accession>
<comment type="caution">
    <text evidence="2">The sequence shown here is derived from an EMBL/GenBank/DDBJ whole genome shotgun (WGS) entry which is preliminary data.</text>
</comment>
<dbReference type="SUPFAM" id="SSF53756">
    <property type="entry name" value="UDP-Glycosyltransferase/glycogen phosphorylase"/>
    <property type="match status" value="1"/>
</dbReference>
<sequence length="403" mass="45912">MQDILIIAHFTQVPGEIGNGRFHYIAENIDKEKSSVEVVTTSFSHRTKSRRIITNEQLNSISYKLTILQEPGYKKNVSIKRFYSHYIMGKSLKRYFEKRKKPDVIYCSVPSLDVARIAANYAKKQGVRFIIDIQDLWPEAFKMVFNIPLISDILFYPMKKQANYIYSNADEIIAVSQTYADRALSVNNKCKEAHSVYLGTELAYFDKLVKENILLNKPKDEIWVAYIGTLGHSYDLYSVIDALAILKDNGISNVKFIVMGDGPLRSKFENHANEKGIYTEFTGRLEYNKMIGILKSCDIAVNPIKAGSAGSIINKVGDYAAAGLPVLNTQESNEYKELVEYYRVGFNCKNGCSLDLYEKLLDLINDKNLREDMGRNNRELAEDLFNRGKTYRKISNLLGESIS</sequence>
<gene>
    <name evidence="2" type="ORF">P5G49_00360</name>
</gene>
<name>A0ABT8JMX8_9BACL</name>
<dbReference type="PANTHER" id="PTHR45947:SF3">
    <property type="entry name" value="SULFOQUINOVOSYL TRANSFERASE SQD2"/>
    <property type="match status" value="1"/>
</dbReference>
<dbReference type="InterPro" id="IPR001296">
    <property type="entry name" value="Glyco_trans_1"/>
</dbReference>